<dbReference type="CDD" id="cd16377">
    <property type="entry name" value="23S_rRNA_IVP_like"/>
    <property type="match status" value="1"/>
</dbReference>
<sequence length="132" mass="15016">MNKELRIMENRKIENFKDLEARKKGQAFVLNIYQVTKQFPKEEQFGLIAQLRRAGVSITSNIAEGFSRRSYREKSQFYAIALGSLTEVQSQLLSARDIGYLDPDINNALDSAGVEIHKIINGLIKSSFILYS</sequence>
<gene>
    <name evidence="1" type="ORF">HY220_00690</name>
</gene>
<accession>A0A9D6LSG3</accession>
<dbReference type="InterPro" id="IPR036583">
    <property type="entry name" value="23S_rRNA_IVS_sf"/>
</dbReference>
<evidence type="ECO:0000313" key="2">
    <source>
        <dbReference type="Proteomes" id="UP000808388"/>
    </source>
</evidence>
<dbReference type="NCBIfam" id="TIGR02436">
    <property type="entry name" value="four helix bundle protein"/>
    <property type="match status" value="1"/>
</dbReference>
<dbReference type="Gene3D" id="1.20.1440.60">
    <property type="entry name" value="23S rRNA-intervening sequence"/>
    <property type="match status" value="1"/>
</dbReference>
<dbReference type="SUPFAM" id="SSF158446">
    <property type="entry name" value="IVS-encoded protein-like"/>
    <property type="match status" value="1"/>
</dbReference>
<protein>
    <submittedName>
        <fullName evidence="1">Four helix bundle protein</fullName>
    </submittedName>
</protein>
<name>A0A9D6LSG3_9BACT</name>
<reference evidence="1" key="1">
    <citation type="submission" date="2020-07" db="EMBL/GenBank/DDBJ databases">
        <title>Huge and variable diversity of episymbiotic CPR bacteria and DPANN archaea in groundwater ecosystems.</title>
        <authorList>
            <person name="He C.Y."/>
            <person name="Keren R."/>
            <person name="Whittaker M."/>
            <person name="Farag I.F."/>
            <person name="Doudna J."/>
            <person name="Cate J.H.D."/>
            <person name="Banfield J.F."/>
        </authorList>
    </citation>
    <scope>NUCLEOTIDE SEQUENCE</scope>
    <source>
        <strain evidence="1">NC_groundwater_972_Pr1_S-0.2um_49_27</strain>
    </source>
</reference>
<dbReference type="PANTHER" id="PTHR38471:SF2">
    <property type="entry name" value="FOUR HELIX BUNDLE PROTEIN"/>
    <property type="match status" value="1"/>
</dbReference>
<dbReference type="AlphaFoldDB" id="A0A9D6LSG3"/>
<dbReference type="PANTHER" id="PTHR38471">
    <property type="entry name" value="FOUR HELIX BUNDLE PROTEIN"/>
    <property type="match status" value="1"/>
</dbReference>
<proteinExistence type="predicted"/>
<comment type="caution">
    <text evidence="1">The sequence shown here is derived from an EMBL/GenBank/DDBJ whole genome shotgun (WGS) entry which is preliminary data.</text>
</comment>
<dbReference type="EMBL" id="JACQCQ010000002">
    <property type="protein sequence ID" value="MBI3627256.1"/>
    <property type="molecule type" value="Genomic_DNA"/>
</dbReference>
<dbReference type="Proteomes" id="UP000808388">
    <property type="component" value="Unassembled WGS sequence"/>
</dbReference>
<evidence type="ECO:0000313" key="1">
    <source>
        <dbReference type="EMBL" id="MBI3627256.1"/>
    </source>
</evidence>
<dbReference type="Pfam" id="PF05635">
    <property type="entry name" value="23S_rRNA_IVP"/>
    <property type="match status" value="1"/>
</dbReference>
<dbReference type="InterPro" id="IPR012657">
    <property type="entry name" value="23S_rRNA-intervening_sequence"/>
</dbReference>
<organism evidence="1 2">
    <name type="scientific">Candidatus Sungiibacteriota bacterium</name>
    <dbReference type="NCBI Taxonomy" id="2750080"/>
    <lineage>
        <taxon>Bacteria</taxon>
        <taxon>Candidatus Sungiibacteriota</taxon>
    </lineage>
</organism>